<dbReference type="Gene3D" id="2.40.160.20">
    <property type="match status" value="1"/>
</dbReference>
<evidence type="ECO:0000313" key="2">
    <source>
        <dbReference type="Proteomes" id="UP000197007"/>
    </source>
</evidence>
<dbReference type="Proteomes" id="UP000197007">
    <property type="component" value="Chromosome"/>
</dbReference>
<proteinExistence type="predicted"/>
<sequence>MRKTLLCVIAFVWGATAIYSQAYISVSGGYGFKAHEKTLGRDATNATAITDLKGSYGEGYQAQLSGGYFFHKRWGAELALGYLYGEDMPTNKNQILNMKGHGRAYGASLSLVFNITDNLYVRAGGVTKIGGKTEIQTELNAKLPLRMFNPMAPSTTMVDMKADFNNNFHGKIPFGFIGGIGYRFKVADRVAFFVEGEYLNINVPRKESKLKDFSATRTIAGTTSTISLQEFKGYMVTLQNAPASPQTVALKQLATQISPLLEDTYSWEGKGAPDAPYSSIGVHFGVTYTF</sequence>
<organism evidence="1 2">
    <name type="scientific">Capnocytophaga endodontalis</name>
    <dbReference type="NCBI Taxonomy" id="2708117"/>
    <lineage>
        <taxon>Bacteria</taxon>
        <taxon>Pseudomonadati</taxon>
        <taxon>Bacteroidota</taxon>
        <taxon>Flavobacteriia</taxon>
        <taxon>Flavobacteriales</taxon>
        <taxon>Flavobacteriaceae</taxon>
        <taxon>Capnocytophaga</taxon>
    </lineage>
</organism>
<dbReference type="InterPro" id="IPR011250">
    <property type="entry name" value="OMP/PagP_B-barrel"/>
</dbReference>
<dbReference type="SUPFAM" id="SSF56925">
    <property type="entry name" value="OMPA-like"/>
    <property type="match status" value="1"/>
</dbReference>
<evidence type="ECO:0000313" key="1">
    <source>
        <dbReference type="EMBL" id="ASF43319.1"/>
    </source>
</evidence>
<name>A0A1Z4BPX9_9FLAO</name>
<gene>
    <name evidence="1" type="ORF">CBG49_09640</name>
</gene>
<dbReference type="RefSeq" id="WP_088594330.1">
    <property type="nucleotide sequence ID" value="NZ_CP022022.1"/>
</dbReference>
<reference evidence="2" key="1">
    <citation type="submission" date="2017-06" db="EMBL/GenBank/DDBJ databases">
        <title>Complete genome sequence of Capnocytophaga sp. KCOM 1579 (=ChDC OS43) isolated from a human refractory periapical abscess lesion.</title>
        <authorList>
            <person name="Kook J.-K."/>
            <person name="Park S.-N."/>
            <person name="Lim Y.K."/>
            <person name="Roh H."/>
        </authorList>
    </citation>
    <scope>NUCLEOTIDE SEQUENCE [LARGE SCALE GENOMIC DNA]</scope>
    <source>
        <strain evidence="2">ChDC OS43</strain>
    </source>
</reference>
<dbReference type="AlphaFoldDB" id="A0A1Z4BPX9"/>
<dbReference type="EMBL" id="CP022022">
    <property type="protein sequence ID" value="ASF43319.1"/>
    <property type="molecule type" value="Genomic_DNA"/>
</dbReference>
<accession>A0A1Z4BPX9</accession>
<keyword evidence="2" id="KW-1185">Reference proteome</keyword>
<dbReference type="KEGG" id="capn:CBG49_09640"/>
<protein>
    <submittedName>
        <fullName evidence="1">Uncharacterized protein</fullName>
    </submittedName>
</protein>